<dbReference type="EMBL" id="FXAG01000006">
    <property type="protein sequence ID" value="SMF12718.1"/>
    <property type="molecule type" value="Genomic_DNA"/>
</dbReference>
<evidence type="ECO:0000313" key="2">
    <source>
        <dbReference type="EMBL" id="SMF12718.1"/>
    </source>
</evidence>
<dbReference type="PROSITE" id="PS51257">
    <property type="entry name" value="PROKAR_LIPOPROTEIN"/>
    <property type="match status" value="1"/>
</dbReference>
<organism evidence="2 3">
    <name type="scientific">Pseudogulbenkiania subflava DSM 22618</name>
    <dbReference type="NCBI Taxonomy" id="1123014"/>
    <lineage>
        <taxon>Bacteria</taxon>
        <taxon>Pseudomonadati</taxon>
        <taxon>Pseudomonadota</taxon>
        <taxon>Betaproteobacteria</taxon>
        <taxon>Neisseriales</taxon>
        <taxon>Chromobacteriaceae</taxon>
        <taxon>Pseudogulbenkiania</taxon>
    </lineage>
</organism>
<dbReference type="RefSeq" id="WP_085275754.1">
    <property type="nucleotide sequence ID" value="NZ_FXAG01000006.1"/>
</dbReference>
<reference evidence="3" key="1">
    <citation type="submission" date="2017-04" db="EMBL/GenBank/DDBJ databases">
        <authorList>
            <person name="Varghese N."/>
            <person name="Submissions S."/>
        </authorList>
    </citation>
    <scope>NUCLEOTIDE SEQUENCE [LARGE SCALE GENOMIC DNA]</scope>
    <source>
        <strain evidence="3">DSM 22618</strain>
    </source>
</reference>
<feature type="chain" id="PRO_5013323216" description="DUF3304 domain-containing protein" evidence="1">
    <location>
        <begin position="25"/>
        <end position="252"/>
    </location>
</feature>
<accession>A0A1Y6BIX6</accession>
<evidence type="ECO:0000256" key="1">
    <source>
        <dbReference type="SAM" id="SignalP"/>
    </source>
</evidence>
<keyword evidence="1" id="KW-0732">Signal</keyword>
<evidence type="ECO:0000313" key="3">
    <source>
        <dbReference type="Proteomes" id="UP000192920"/>
    </source>
</evidence>
<dbReference type="STRING" id="1123014.SAMN02745746_01442"/>
<keyword evidence="3" id="KW-1185">Reference proteome</keyword>
<gene>
    <name evidence="2" type="ORF">SAMN02745746_01442</name>
</gene>
<proteinExistence type="predicted"/>
<dbReference type="AlphaFoldDB" id="A0A1Y6BIX6"/>
<dbReference type="InterPro" id="IPR021733">
    <property type="entry name" value="DUF3304"/>
</dbReference>
<sequence>MRNMLPVLLFAALLSACGSLGANAGGSLSAPLTAVNYTDWPFDWVGVATVAEPEKAMAADRATAFGASGQMCCVSLPEKWQPGMELVVQTQDGTHAKSAKEWGQEHIPIINHRVVVPRYDSSDVGTVWVQLLPGGNVELVVSRFDPTHAQWPGKVKGWPVPTVEYRRNIWDRDMKEKESSVRLYAELLSEIDTLDLGKMKENWDSDQKYSKDNIKGFKGYDDPAYRAYKKAYCKENLVFWQQEVKLYERLKP</sequence>
<evidence type="ECO:0008006" key="4">
    <source>
        <dbReference type="Google" id="ProtNLM"/>
    </source>
</evidence>
<dbReference type="Proteomes" id="UP000192920">
    <property type="component" value="Unassembled WGS sequence"/>
</dbReference>
<name>A0A1Y6BIX6_9NEIS</name>
<protein>
    <recommendedName>
        <fullName evidence="4">DUF3304 domain-containing protein</fullName>
    </recommendedName>
</protein>
<dbReference type="Pfam" id="PF11745">
    <property type="entry name" value="DUF3304"/>
    <property type="match status" value="1"/>
</dbReference>
<feature type="signal peptide" evidence="1">
    <location>
        <begin position="1"/>
        <end position="24"/>
    </location>
</feature>